<protein>
    <recommendedName>
        <fullName evidence="8">DoxX-like family protein</fullName>
    </recommendedName>
</protein>
<feature type="transmembrane region" description="Helical" evidence="5">
    <location>
        <begin position="117"/>
        <end position="137"/>
    </location>
</feature>
<evidence type="ECO:0008006" key="8">
    <source>
        <dbReference type="Google" id="ProtNLM"/>
    </source>
</evidence>
<sequence length="138" mass="14478">MRAGGLVREAKHRPITLTDRGTSVFTTYLVVTLLASAVTGLAAVANLIGHEYPKKQADKIRVPRSWTLPLGALLAAGSLGLLAGFAVPVLGTLAASGLVLYFLGAFAAHLRARAYDFGAWALFFSLAVAALSVNLAYH</sequence>
<dbReference type="InterPro" id="IPR032808">
    <property type="entry name" value="DoxX"/>
</dbReference>
<evidence type="ECO:0000256" key="2">
    <source>
        <dbReference type="ARBA" id="ARBA00022692"/>
    </source>
</evidence>
<evidence type="ECO:0000256" key="3">
    <source>
        <dbReference type="ARBA" id="ARBA00022989"/>
    </source>
</evidence>
<evidence type="ECO:0000256" key="5">
    <source>
        <dbReference type="SAM" id="Phobius"/>
    </source>
</evidence>
<dbReference type="AlphaFoldDB" id="A0A8J3WM79"/>
<dbReference type="Pfam" id="PF13564">
    <property type="entry name" value="DoxX_2"/>
    <property type="match status" value="1"/>
</dbReference>
<evidence type="ECO:0000313" key="6">
    <source>
        <dbReference type="EMBL" id="GIH94653.1"/>
    </source>
</evidence>
<reference evidence="6 7" key="1">
    <citation type="submission" date="2021-01" db="EMBL/GenBank/DDBJ databases">
        <title>Whole genome shotgun sequence of Planobispora siamensis NBRC 107568.</title>
        <authorList>
            <person name="Komaki H."/>
            <person name="Tamura T."/>
        </authorList>
    </citation>
    <scope>NUCLEOTIDE SEQUENCE [LARGE SCALE GENOMIC DNA]</scope>
    <source>
        <strain evidence="6 7">NBRC 107568</strain>
    </source>
</reference>
<gene>
    <name evidence="6" type="ORF">Psi01_52830</name>
</gene>
<keyword evidence="7" id="KW-1185">Reference proteome</keyword>
<dbReference type="Proteomes" id="UP000619788">
    <property type="component" value="Unassembled WGS sequence"/>
</dbReference>
<feature type="transmembrane region" description="Helical" evidence="5">
    <location>
        <begin position="25"/>
        <end position="48"/>
    </location>
</feature>
<comment type="caution">
    <text evidence="6">The sequence shown here is derived from an EMBL/GenBank/DDBJ whole genome shotgun (WGS) entry which is preliminary data.</text>
</comment>
<proteinExistence type="predicted"/>
<evidence type="ECO:0000313" key="7">
    <source>
        <dbReference type="Proteomes" id="UP000619788"/>
    </source>
</evidence>
<feature type="transmembrane region" description="Helical" evidence="5">
    <location>
        <begin position="93"/>
        <end position="110"/>
    </location>
</feature>
<organism evidence="6 7">
    <name type="scientific">Planobispora siamensis</name>
    <dbReference type="NCBI Taxonomy" id="936338"/>
    <lineage>
        <taxon>Bacteria</taxon>
        <taxon>Bacillati</taxon>
        <taxon>Actinomycetota</taxon>
        <taxon>Actinomycetes</taxon>
        <taxon>Streptosporangiales</taxon>
        <taxon>Streptosporangiaceae</taxon>
        <taxon>Planobispora</taxon>
    </lineage>
</organism>
<keyword evidence="3 5" id="KW-1133">Transmembrane helix</keyword>
<name>A0A8J3WM79_9ACTN</name>
<keyword evidence="4 5" id="KW-0472">Membrane</keyword>
<evidence type="ECO:0000256" key="4">
    <source>
        <dbReference type="ARBA" id="ARBA00023136"/>
    </source>
</evidence>
<dbReference type="EMBL" id="BOOJ01000045">
    <property type="protein sequence ID" value="GIH94653.1"/>
    <property type="molecule type" value="Genomic_DNA"/>
</dbReference>
<comment type="subcellular location">
    <subcellularLocation>
        <location evidence="1">Membrane</location>
        <topology evidence="1">Multi-pass membrane protein</topology>
    </subcellularLocation>
</comment>
<dbReference type="GO" id="GO:0016020">
    <property type="term" value="C:membrane"/>
    <property type="evidence" value="ECO:0007669"/>
    <property type="project" value="UniProtKB-SubCell"/>
</dbReference>
<accession>A0A8J3WM79</accession>
<evidence type="ECO:0000256" key="1">
    <source>
        <dbReference type="ARBA" id="ARBA00004141"/>
    </source>
</evidence>
<keyword evidence="2 5" id="KW-0812">Transmembrane</keyword>